<evidence type="ECO:0000313" key="1">
    <source>
        <dbReference type="EMBL" id="KAG0429479.1"/>
    </source>
</evidence>
<sequence>MGSTTGPRLLFNPPLKGGNPVLKLFPPRKKLRRRPKEIQKKNSPEPKVLSAAVAAIQPSQGCPRLPPTEEAPSVAVEAKLGGVFNITAWTGVTDSRPSLANPALFPSASREVGPVGAVKEPAVM</sequence>
<gene>
    <name evidence="1" type="ORF">HPB47_023601</name>
</gene>
<evidence type="ECO:0000313" key="2">
    <source>
        <dbReference type="Proteomes" id="UP000805193"/>
    </source>
</evidence>
<dbReference type="Proteomes" id="UP000805193">
    <property type="component" value="Unassembled WGS sequence"/>
</dbReference>
<protein>
    <submittedName>
        <fullName evidence="1">Uncharacterized protein</fullName>
    </submittedName>
</protein>
<dbReference type="EMBL" id="JABSTQ010009408">
    <property type="protein sequence ID" value="KAG0429479.1"/>
    <property type="molecule type" value="Genomic_DNA"/>
</dbReference>
<accession>A0AC60Q6J8</accession>
<comment type="caution">
    <text evidence="1">The sequence shown here is derived from an EMBL/GenBank/DDBJ whole genome shotgun (WGS) entry which is preliminary data.</text>
</comment>
<reference evidence="1 2" key="1">
    <citation type="journal article" date="2020" name="Cell">
        <title>Large-Scale Comparative Analyses of Tick Genomes Elucidate Their Genetic Diversity and Vector Capacities.</title>
        <authorList>
            <consortium name="Tick Genome and Microbiome Consortium (TIGMIC)"/>
            <person name="Jia N."/>
            <person name="Wang J."/>
            <person name="Shi W."/>
            <person name="Du L."/>
            <person name="Sun Y."/>
            <person name="Zhan W."/>
            <person name="Jiang J.F."/>
            <person name="Wang Q."/>
            <person name="Zhang B."/>
            <person name="Ji P."/>
            <person name="Bell-Sakyi L."/>
            <person name="Cui X.M."/>
            <person name="Yuan T.T."/>
            <person name="Jiang B.G."/>
            <person name="Yang W.F."/>
            <person name="Lam T.T."/>
            <person name="Chang Q.C."/>
            <person name="Ding S.J."/>
            <person name="Wang X.J."/>
            <person name="Zhu J.G."/>
            <person name="Ruan X.D."/>
            <person name="Zhao L."/>
            <person name="Wei J.T."/>
            <person name="Ye R.Z."/>
            <person name="Que T.C."/>
            <person name="Du C.H."/>
            <person name="Zhou Y.H."/>
            <person name="Cheng J.X."/>
            <person name="Dai P.F."/>
            <person name="Guo W.B."/>
            <person name="Han X.H."/>
            <person name="Huang E.J."/>
            <person name="Li L.F."/>
            <person name="Wei W."/>
            <person name="Gao Y.C."/>
            <person name="Liu J.Z."/>
            <person name="Shao H.Z."/>
            <person name="Wang X."/>
            <person name="Wang C.C."/>
            <person name="Yang T.C."/>
            <person name="Huo Q.B."/>
            <person name="Li W."/>
            <person name="Chen H.Y."/>
            <person name="Chen S.E."/>
            <person name="Zhou L.G."/>
            <person name="Ni X.B."/>
            <person name="Tian J.H."/>
            <person name="Sheng Y."/>
            <person name="Liu T."/>
            <person name="Pan Y.S."/>
            <person name="Xia L.Y."/>
            <person name="Li J."/>
            <person name="Zhao F."/>
            <person name="Cao W.C."/>
        </authorList>
    </citation>
    <scope>NUCLEOTIDE SEQUENCE [LARGE SCALE GENOMIC DNA]</scope>
    <source>
        <strain evidence="1">Iper-2018</strain>
    </source>
</reference>
<feature type="non-terminal residue" evidence="1">
    <location>
        <position position="124"/>
    </location>
</feature>
<keyword evidence="2" id="KW-1185">Reference proteome</keyword>
<name>A0AC60Q6J8_IXOPE</name>
<organism evidence="1 2">
    <name type="scientific">Ixodes persulcatus</name>
    <name type="common">Taiga tick</name>
    <dbReference type="NCBI Taxonomy" id="34615"/>
    <lineage>
        <taxon>Eukaryota</taxon>
        <taxon>Metazoa</taxon>
        <taxon>Ecdysozoa</taxon>
        <taxon>Arthropoda</taxon>
        <taxon>Chelicerata</taxon>
        <taxon>Arachnida</taxon>
        <taxon>Acari</taxon>
        <taxon>Parasitiformes</taxon>
        <taxon>Ixodida</taxon>
        <taxon>Ixodoidea</taxon>
        <taxon>Ixodidae</taxon>
        <taxon>Ixodinae</taxon>
        <taxon>Ixodes</taxon>
    </lineage>
</organism>
<proteinExistence type="predicted"/>